<dbReference type="Proteomes" id="UP000471633">
    <property type="component" value="Unassembled WGS sequence"/>
</dbReference>
<comment type="caution">
    <text evidence="1">The sequence shown here is derived from an EMBL/GenBank/DDBJ whole genome shotgun (WGS) entry which is preliminary data.</text>
</comment>
<evidence type="ECO:0000313" key="2">
    <source>
        <dbReference type="Proteomes" id="UP000471633"/>
    </source>
</evidence>
<evidence type="ECO:0000313" key="1">
    <source>
        <dbReference type="EMBL" id="KAH9579693.1"/>
    </source>
</evidence>
<dbReference type="KEGG" id="shx:MS3_00009758"/>
<gene>
    <name evidence="1" type="ORF">MS3_00009758</name>
</gene>
<keyword evidence="2" id="KW-1185">Reference proteome</keyword>
<dbReference type="RefSeq" id="XP_051064603.1">
    <property type="nucleotide sequence ID" value="XM_051218158.1"/>
</dbReference>
<proteinExistence type="predicted"/>
<accession>A0A922LDX4</accession>
<protein>
    <submittedName>
        <fullName evidence="1">Uncharacterized protein</fullName>
    </submittedName>
</protein>
<sequence length="167" mass="18399">MVENNDFIAVKWYYEIRVGGTSIIAKVTNVIHSGGKISLYYENIPTELNGSPLSSTIQGAIQCGKKLGVQILARITTPGHRIRSDTLVEFEPIENVREPEITTPAELMTSDTSAKPKPIEISCSIHNSIEKCQNATTSSVKCIWYEKANICINSDDYDVKVSNCSDS</sequence>
<dbReference type="EMBL" id="AMPZ03000008">
    <property type="protein sequence ID" value="KAH9579693.1"/>
    <property type="molecule type" value="Genomic_DNA"/>
</dbReference>
<reference evidence="1" key="2">
    <citation type="journal article" date="2019" name="Gigascience">
        <title>High-quality Schistosoma haematobium genome achieved by single-molecule and long-range sequencing.</title>
        <authorList>
            <person name="Stroehlein A.J."/>
            <person name="Korhonen P.K."/>
            <person name="Chong T.M."/>
            <person name="Lim Y.L."/>
            <person name="Chan K.G."/>
            <person name="Webster B."/>
            <person name="Rollinson D."/>
            <person name="Brindley P.J."/>
            <person name="Gasser R.B."/>
            <person name="Young N.D."/>
        </authorList>
    </citation>
    <scope>NUCLEOTIDE SEQUENCE</scope>
</reference>
<dbReference type="GeneID" id="24596688"/>
<reference evidence="1" key="4">
    <citation type="journal article" date="2022" name="PLoS Pathog.">
        <title>Chromosome-level genome of Schistosoma haematobium underpins genome-wide explorations of molecular variation.</title>
        <authorList>
            <person name="Stroehlein A.J."/>
            <person name="Korhonen P.K."/>
            <person name="Lee V.V."/>
            <person name="Ralph S.A."/>
            <person name="Mentink-Kane M."/>
            <person name="You H."/>
            <person name="McManus D.P."/>
            <person name="Tchuente L.T."/>
            <person name="Stothard J.R."/>
            <person name="Kaur P."/>
            <person name="Dudchenko O."/>
            <person name="Aiden E.L."/>
            <person name="Yang B."/>
            <person name="Yang H."/>
            <person name="Emery A.M."/>
            <person name="Webster B.L."/>
            <person name="Brindley P.J."/>
            <person name="Rollinson D."/>
            <person name="Chang B.C.H."/>
            <person name="Gasser R.B."/>
            <person name="Young N.D."/>
        </authorList>
    </citation>
    <scope>NUCLEOTIDE SEQUENCE</scope>
</reference>
<dbReference type="AlphaFoldDB" id="A0A922LDX4"/>
<organism evidence="1 2">
    <name type="scientific">Schistosoma haematobium</name>
    <name type="common">Blood fluke</name>
    <dbReference type="NCBI Taxonomy" id="6185"/>
    <lineage>
        <taxon>Eukaryota</taxon>
        <taxon>Metazoa</taxon>
        <taxon>Spiralia</taxon>
        <taxon>Lophotrochozoa</taxon>
        <taxon>Platyhelminthes</taxon>
        <taxon>Trematoda</taxon>
        <taxon>Digenea</taxon>
        <taxon>Strigeidida</taxon>
        <taxon>Schistosomatoidea</taxon>
        <taxon>Schistosomatidae</taxon>
        <taxon>Schistosoma</taxon>
    </lineage>
</organism>
<dbReference type="CTD" id="24596688"/>
<reference evidence="1" key="1">
    <citation type="journal article" date="2012" name="Nat. Genet.">
        <title>Whole-genome sequence of Schistosoma haematobium.</title>
        <authorList>
            <person name="Young N.D."/>
            <person name="Jex A.R."/>
            <person name="Li B."/>
            <person name="Liu S."/>
            <person name="Yang L."/>
            <person name="Xiong Z."/>
            <person name="Li Y."/>
            <person name="Cantacessi C."/>
            <person name="Hall R.S."/>
            <person name="Xu X."/>
            <person name="Chen F."/>
            <person name="Wu X."/>
            <person name="Zerlotini A."/>
            <person name="Oliveira G."/>
            <person name="Hofmann A."/>
            <person name="Zhang G."/>
            <person name="Fang X."/>
            <person name="Kang Y."/>
            <person name="Campbell B.E."/>
            <person name="Loukas A."/>
            <person name="Ranganathan S."/>
            <person name="Rollinson D."/>
            <person name="Rinaldi G."/>
            <person name="Brindley P.J."/>
            <person name="Yang H."/>
            <person name="Wang J."/>
            <person name="Wang J."/>
            <person name="Gasser R.B."/>
        </authorList>
    </citation>
    <scope>NUCLEOTIDE SEQUENCE</scope>
</reference>
<name>A0A922LDX4_SCHHA</name>
<reference evidence="1" key="3">
    <citation type="submission" date="2021-06" db="EMBL/GenBank/DDBJ databases">
        <title>Chromosome-level genome assembly for S. haematobium.</title>
        <authorList>
            <person name="Stroehlein A.J."/>
        </authorList>
    </citation>
    <scope>NUCLEOTIDE SEQUENCE</scope>
</reference>